<evidence type="ECO:0000313" key="4">
    <source>
        <dbReference type="Proteomes" id="UP000598467"/>
    </source>
</evidence>
<dbReference type="AlphaFoldDB" id="A0A926S715"/>
<dbReference type="EC" id="4.2.1.17" evidence="3"/>
<dbReference type="Proteomes" id="UP000598467">
    <property type="component" value="Unassembled WGS sequence"/>
</dbReference>
<organism evidence="3 4">
    <name type="scientific">Roseibium aggregatum</name>
    <dbReference type="NCBI Taxonomy" id="187304"/>
    <lineage>
        <taxon>Bacteria</taxon>
        <taxon>Pseudomonadati</taxon>
        <taxon>Pseudomonadota</taxon>
        <taxon>Alphaproteobacteria</taxon>
        <taxon>Hyphomicrobiales</taxon>
        <taxon>Stappiaceae</taxon>
        <taxon>Roseibium</taxon>
    </lineage>
</organism>
<dbReference type="PANTHER" id="PTHR42964:SF1">
    <property type="entry name" value="POLYKETIDE BIOSYNTHESIS ENOYL-COA HYDRATASE PKSH-RELATED"/>
    <property type="match status" value="1"/>
</dbReference>
<dbReference type="Gene3D" id="3.90.226.10">
    <property type="entry name" value="2-enoyl-CoA Hydratase, Chain A, domain 1"/>
    <property type="match status" value="1"/>
</dbReference>
<evidence type="ECO:0000313" key="3">
    <source>
        <dbReference type="EMBL" id="MBD1548151.1"/>
    </source>
</evidence>
<evidence type="ECO:0000256" key="2">
    <source>
        <dbReference type="RuleBase" id="RU003707"/>
    </source>
</evidence>
<sequence>MTMPTLENAPKSSGTLRTEVTGATGWLVIDNAPRRNAMSLAMWQDLPAAVDDLVRNEQVRVIVVRGAGDTSFCAGADISEFAETRSDGARARSYDAINIAAFKALKHAEKPVVAMIRGHCLGGGLGIALACDLRIAAEGALFGIPAARLGIAYPLEAISDIIEPIGPAAAKRLVFTAERIDTATAYRIGLVDEAVAENALEGRIEHLARTLADNAPLTIRAAKRAINAFAAGRDSGALARAEEAALDCFESADVVEGRDAFLEKRAPRFTGS</sequence>
<dbReference type="GO" id="GO:0004300">
    <property type="term" value="F:enoyl-CoA hydratase activity"/>
    <property type="evidence" value="ECO:0007669"/>
    <property type="project" value="UniProtKB-EC"/>
</dbReference>
<name>A0A926S715_9HYPH</name>
<dbReference type="SUPFAM" id="SSF52096">
    <property type="entry name" value="ClpP/crotonase"/>
    <property type="match status" value="1"/>
</dbReference>
<proteinExistence type="inferred from homology"/>
<dbReference type="Gene3D" id="1.10.12.10">
    <property type="entry name" value="Lyase 2-enoyl-coa Hydratase, Chain A, domain 2"/>
    <property type="match status" value="1"/>
</dbReference>
<keyword evidence="3" id="KW-0456">Lyase</keyword>
<gene>
    <name evidence="3" type="ORF">HK439_17940</name>
</gene>
<dbReference type="InterPro" id="IPR051683">
    <property type="entry name" value="Enoyl-CoA_Hydratase/Isomerase"/>
</dbReference>
<dbReference type="GO" id="GO:0008300">
    <property type="term" value="P:isoprenoid catabolic process"/>
    <property type="evidence" value="ECO:0007669"/>
    <property type="project" value="TreeGrafter"/>
</dbReference>
<dbReference type="InterPro" id="IPR001753">
    <property type="entry name" value="Enoyl-CoA_hydra/iso"/>
</dbReference>
<dbReference type="PANTHER" id="PTHR42964">
    <property type="entry name" value="ENOYL-COA HYDRATASE"/>
    <property type="match status" value="1"/>
</dbReference>
<evidence type="ECO:0000256" key="1">
    <source>
        <dbReference type="ARBA" id="ARBA00005254"/>
    </source>
</evidence>
<dbReference type="InterPro" id="IPR014748">
    <property type="entry name" value="Enoyl-CoA_hydra_C"/>
</dbReference>
<comment type="similarity">
    <text evidence="1 2">Belongs to the enoyl-CoA hydratase/isomerase family.</text>
</comment>
<accession>A0A926S715</accession>
<comment type="caution">
    <text evidence="3">The sequence shown here is derived from an EMBL/GenBank/DDBJ whole genome shotgun (WGS) entry which is preliminary data.</text>
</comment>
<dbReference type="PROSITE" id="PS00166">
    <property type="entry name" value="ENOYL_COA_HYDRATASE"/>
    <property type="match status" value="1"/>
</dbReference>
<dbReference type="Pfam" id="PF00378">
    <property type="entry name" value="ECH_1"/>
    <property type="match status" value="1"/>
</dbReference>
<dbReference type="NCBIfam" id="NF004781">
    <property type="entry name" value="PRK06127.1"/>
    <property type="match status" value="1"/>
</dbReference>
<reference evidence="3" key="1">
    <citation type="submission" date="2020-05" db="EMBL/GenBank/DDBJ databases">
        <title>Identification of trans-AT polyketide cluster in two marine bacteria, producers of a novel glutaramide-containing polyketide sesbanimide D and analogs.</title>
        <authorList>
            <person name="Kacar D."/>
            <person name="Rodriguez P."/>
            <person name="Canedo L."/>
            <person name="Gonzalez E."/>
            <person name="Galan B."/>
            <person name="De La Calle F."/>
            <person name="Garcia J.L."/>
        </authorList>
    </citation>
    <scope>NUCLEOTIDE SEQUENCE</scope>
    <source>
        <strain evidence="3">PHM038</strain>
    </source>
</reference>
<dbReference type="EMBL" id="JABFCZ010000020">
    <property type="protein sequence ID" value="MBD1548151.1"/>
    <property type="molecule type" value="Genomic_DNA"/>
</dbReference>
<protein>
    <submittedName>
        <fullName evidence="3">Enoyl-CoA hydratase</fullName>
        <ecNumber evidence="3">4.2.1.17</ecNumber>
    </submittedName>
</protein>
<dbReference type="CDD" id="cd06558">
    <property type="entry name" value="crotonase-like"/>
    <property type="match status" value="1"/>
</dbReference>
<dbReference type="InterPro" id="IPR018376">
    <property type="entry name" value="Enoyl-CoA_hyd/isom_CS"/>
</dbReference>
<dbReference type="InterPro" id="IPR029045">
    <property type="entry name" value="ClpP/crotonase-like_dom_sf"/>
</dbReference>